<sequence>MPIRTPRRGQQHSMHGRDSIHHHPPRGATGLSSAHANYLVAIVVMIISLTGFYVYYTATDDNSSTTAISPTLAPAPPLTTVVDYAREVEEVKDTHGKMWLDERQELQRELRRAYDAAKREKERAAEDRRALDRLQGDIGKRDQRIQRLLEEMNTAREGLREESSKVHLLEDHIASLEAEVSKLQADVRTEPAEEVRVEEPVEDGRIFNYVISAALGLLALVEILAARTDSRLRVGAIQAEEQAQRLTTALEEASAVCEVLSEEKRSLSEQLEKALHDKEDNALALSDALATLASSRDEFTRFSEEQAKRESALLDRLADSQSAMSSARSMASQAFDLKLASSSSSSHDVHQPHHEGLTQQQEQTGKRSSLDGKPVEWYSKEDKEASTCPPSNVSSAVCCPPADGGREEEAVVVRRQYSATTQLSTGGSASDVTSPSRHPLTPIMLPTFTPAGKATTTTTTQACDTAAAAAAAAADEPQDASTPRARTTKGSDDSSGGVAEAVGGLASPRRAASSVVPTPLPVRYDPYEEEPSWLTAGGSPEGVVTPSSITHPSPGPTDIPRQEELSPLKMETPARDTSLPVRLPSSHEVRVPDVVSNLEALLRSKAVEGMSPLDVVSEAPSVNRTAAVMGRRKRPNSIDRTCCPMRTPRTNSPKKSTPASTPTRGPGIARSKAHPKASINRLPLDRLSFTTGATTTTTGYSRRQPNPPESARVRRGSTGSMDHNTESKGSEDGHRCAVPPGSGGGVVTKVPHPYSDMSVSVSVGGVHGTAASSLHDTSSLLLHLRPGTISEAVGNVRESRLHQCVQIIKASDFGSRCSDKRYTGWVSSICRHEHDKDAVAAALCDIATQSISSGGSMDPHRCARVLKVIEDFIDKGNWIMESAIILLQRCIRPGDFSSGMVHLTQSLLPFLHANTDAFISKKEVKLCQATFYKFATLLPCYIEYKDTSTVPTQNLATQCESLLTKFWDKSRPWIAAIGRDLIRVLLPISKCQGVSEIWYMLTTGDTTGRRLAKVCSLSTPYWLHRHLISPTEEEELSSLFTAFIAGSQKQMQDQYFERSFKAEGLLLRHHVIHTTRAVLCGNLHNLDTEVSRNSMIPPQQRVFRWHFLGWLALIAGQFMTIEEQAYFRLSLFIDCLLGAVGDPIIMATPTSPSTRSSEDGGNSNNSIVDEDTLVKSLVDGRDRLIPTSYREWDPHLPPPITPPPKGGKDKPTILDGFMPVHDLIYEELPTERSVAVPLLVVLGLSIDHLLPSAASAKLTRLNLATSVSETLFQCAVETLRRGRDYSNDTLVGRVETLSVTARLPRSLKVCFDAVSKAIDKLCFSREEYETPEWLDKTPRAVLQRIILPDPAPPPLPAANNDDLEGPVMEDSWDEEGNYSEISDTDDGTASVMTEAATFPEPTPAEQAPASEADQNRVQQPSVADGAIDQATSNTAEMRNGVGNSPENGNGGDKSKGSKVMELLMLLQKGQQG</sequence>
<feature type="domain" description="Integrator complex subunit 3 N-terminal" evidence="4">
    <location>
        <begin position="863"/>
        <end position="1136"/>
    </location>
</feature>
<feature type="transmembrane region" description="Helical" evidence="3">
    <location>
        <begin position="36"/>
        <end position="56"/>
    </location>
</feature>
<dbReference type="InterPro" id="IPR019333">
    <property type="entry name" value="INTS3_N"/>
</dbReference>
<feature type="region of interest" description="Disordered" evidence="2">
    <location>
        <begin position="1347"/>
        <end position="1387"/>
    </location>
</feature>
<keyword evidence="3" id="KW-0812">Transmembrane</keyword>
<feature type="region of interest" description="Disordered" evidence="2">
    <location>
        <begin position="531"/>
        <end position="560"/>
    </location>
</feature>
<feature type="region of interest" description="Disordered" evidence="2">
    <location>
        <begin position="627"/>
        <end position="736"/>
    </location>
</feature>
<evidence type="ECO:0000256" key="1">
    <source>
        <dbReference type="SAM" id="Coils"/>
    </source>
</evidence>
<evidence type="ECO:0000313" key="6">
    <source>
        <dbReference type="Proteomes" id="UP000570595"/>
    </source>
</evidence>
<feature type="compositionally biased region" description="Acidic residues" evidence="2">
    <location>
        <begin position="1370"/>
        <end position="1386"/>
    </location>
</feature>
<protein>
    <submittedName>
        <fullName evidence="5">Integrator complex subunit 3</fullName>
    </submittedName>
</protein>
<dbReference type="EMBL" id="JABAHT010000424">
    <property type="protein sequence ID" value="KAF4656164.1"/>
    <property type="molecule type" value="Genomic_DNA"/>
</dbReference>
<evidence type="ECO:0000256" key="2">
    <source>
        <dbReference type="SAM" id="MobiDB-lite"/>
    </source>
</evidence>
<feature type="region of interest" description="Disordered" evidence="2">
    <location>
        <begin position="339"/>
        <end position="401"/>
    </location>
</feature>
<feature type="region of interest" description="Disordered" evidence="2">
    <location>
        <begin position="1"/>
        <end position="28"/>
    </location>
</feature>
<keyword evidence="3" id="KW-1133">Transmembrane helix</keyword>
<feature type="coiled-coil region" evidence="1">
    <location>
        <begin position="236"/>
        <end position="288"/>
    </location>
</feature>
<feature type="region of interest" description="Disordered" evidence="2">
    <location>
        <begin position="1400"/>
        <end position="1459"/>
    </location>
</feature>
<reference evidence="5 6" key="1">
    <citation type="submission" date="2020-04" db="EMBL/GenBank/DDBJ databases">
        <title>Perkinsus olseni comparative genomics.</title>
        <authorList>
            <person name="Bogema D.R."/>
        </authorList>
    </citation>
    <scope>NUCLEOTIDE SEQUENCE [LARGE SCALE GENOMIC DNA]</scope>
    <source>
        <strain evidence="5">ATCC PRA-179</strain>
    </source>
</reference>
<evidence type="ECO:0000259" key="4">
    <source>
        <dbReference type="Pfam" id="PF10189"/>
    </source>
</evidence>
<keyword evidence="1" id="KW-0175">Coiled coil</keyword>
<feature type="compositionally biased region" description="Polar residues" evidence="2">
    <location>
        <begin position="1429"/>
        <end position="1446"/>
    </location>
</feature>
<comment type="caution">
    <text evidence="5">The sequence shown here is derived from an EMBL/GenBank/DDBJ whole genome shotgun (WGS) entry which is preliminary data.</text>
</comment>
<feature type="coiled-coil region" evidence="1">
    <location>
        <begin position="100"/>
        <end position="186"/>
    </location>
</feature>
<feature type="compositionally biased region" description="Low complexity" evidence="2">
    <location>
        <begin position="690"/>
        <end position="699"/>
    </location>
</feature>
<feature type="compositionally biased region" description="Polar residues" evidence="2">
    <location>
        <begin position="648"/>
        <end position="663"/>
    </location>
</feature>
<feature type="compositionally biased region" description="Basic and acidic residues" evidence="2">
    <location>
        <begin position="364"/>
        <end position="385"/>
    </location>
</feature>
<evidence type="ECO:0000313" key="5">
    <source>
        <dbReference type="EMBL" id="KAF4656164.1"/>
    </source>
</evidence>
<feature type="compositionally biased region" description="Basic and acidic residues" evidence="2">
    <location>
        <begin position="723"/>
        <end position="735"/>
    </location>
</feature>
<feature type="compositionally biased region" description="Polar residues" evidence="2">
    <location>
        <begin position="419"/>
        <end position="436"/>
    </location>
</feature>
<accession>A0A7J6LAD1</accession>
<feature type="compositionally biased region" description="Basic residues" evidence="2">
    <location>
        <begin position="1"/>
        <end position="10"/>
    </location>
</feature>
<dbReference type="OrthoDB" id="436971at2759"/>
<feature type="compositionally biased region" description="Basic and acidic residues" evidence="2">
    <location>
        <begin position="347"/>
        <end position="356"/>
    </location>
</feature>
<feature type="region of interest" description="Disordered" evidence="2">
    <location>
        <begin position="468"/>
        <end position="518"/>
    </location>
</feature>
<name>A0A7J6LAD1_PEROL</name>
<organism evidence="5 6">
    <name type="scientific">Perkinsus olseni</name>
    <name type="common">Perkinsus atlanticus</name>
    <dbReference type="NCBI Taxonomy" id="32597"/>
    <lineage>
        <taxon>Eukaryota</taxon>
        <taxon>Sar</taxon>
        <taxon>Alveolata</taxon>
        <taxon>Perkinsozoa</taxon>
        <taxon>Perkinsea</taxon>
        <taxon>Perkinsida</taxon>
        <taxon>Perkinsidae</taxon>
        <taxon>Perkinsus</taxon>
    </lineage>
</organism>
<proteinExistence type="predicted"/>
<dbReference type="Pfam" id="PF10189">
    <property type="entry name" value="Ints3_N"/>
    <property type="match status" value="1"/>
</dbReference>
<dbReference type="Proteomes" id="UP000570595">
    <property type="component" value="Unassembled WGS sequence"/>
</dbReference>
<gene>
    <name evidence="5" type="primary">INTS3</name>
    <name evidence="5" type="ORF">FOZ61_007147</name>
</gene>
<keyword evidence="3" id="KW-0472">Membrane</keyword>
<evidence type="ECO:0000256" key="3">
    <source>
        <dbReference type="SAM" id="Phobius"/>
    </source>
</evidence>
<feature type="region of interest" description="Disordered" evidence="2">
    <location>
        <begin position="419"/>
        <end position="442"/>
    </location>
</feature>